<keyword evidence="4" id="KW-0808">Transferase</keyword>
<evidence type="ECO:0000256" key="3">
    <source>
        <dbReference type="ARBA" id="ARBA00022676"/>
    </source>
</evidence>
<reference evidence="8" key="1">
    <citation type="submission" date="2021-02" db="EMBL/GenBank/DDBJ databases">
        <authorList>
            <person name="Nowell W R."/>
        </authorList>
    </citation>
    <scope>NUCLEOTIDE SEQUENCE</scope>
</reference>
<dbReference type="InterPro" id="IPR007577">
    <property type="entry name" value="GlycoTrfase_DXD_sugar-bd_CS"/>
</dbReference>
<organism evidence="8 10">
    <name type="scientific">Adineta steineri</name>
    <dbReference type="NCBI Taxonomy" id="433720"/>
    <lineage>
        <taxon>Eukaryota</taxon>
        <taxon>Metazoa</taxon>
        <taxon>Spiralia</taxon>
        <taxon>Gnathifera</taxon>
        <taxon>Rotifera</taxon>
        <taxon>Eurotatoria</taxon>
        <taxon>Bdelloidea</taxon>
        <taxon>Adinetida</taxon>
        <taxon>Adinetidae</taxon>
        <taxon>Adineta</taxon>
    </lineage>
</organism>
<comment type="similarity">
    <text evidence="2">Belongs to the glycosyltransferase 32 family.</text>
</comment>
<dbReference type="Gene3D" id="3.90.550.20">
    <property type="match status" value="1"/>
</dbReference>
<dbReference type="InterPro" id="IPR029044">
    <property type="entry name" value="Nucleotide-diphossugar_trans"/>
</dbReference>
<name>A0A815S3Y7_9BILA</name>
<dbReference type="GO" id="GO:0000139">
    <property type="term" value="C:Golgi membrane"/>
    <property type="evidence" value="ECO:0007669"/>
    <property type="project" value="UniProtKB-SubCell"/>
</dbReference>
<keyword evidence="3" id="KW-0328">Glycosyltransferase</keyword>
<dbReference type="InterPro" id="IPR007652">
    <property type="entry name" value="A1-4-GlycosylTfrase_dom"/>
</dbReference>
<dbReference type="Gene3D" id="3.90.550.10">
    <property type="entry name" value="Spore Coat Polysaccharide Biosynthesis Protein SpsA, Chain A"/>
    <property type="match status" value="1"/>
</dbReference>
<keyword evidence="6" id="KW-0472">Membrane</keyword>
<dbReference type="GO" id="GO:0006688">
    <property type="term" value="P:glycosphingolipid biosynthetic process"/>
    <property type="evidence" value="ECO:0007669"/>
    <property type="project" value="TreeGrafter"/>
</dbReference>
<feature type="domain" description="Alpha 1,4-glycosyltransferase" evidence="7">
    <location>
        <begin position="199"/>
        <end position="288"/>
    </location>
</feature>
<evidence type="ECO:0000313" key="9">
    <source>
        <dbReference type="EMBL" id="CAF1483199.1"/>
    </source>
</evidence>
<dbReference type="Pfam" id="PF04488">
    <property type="entry name" value="Gly_transf_sug"/>
    <property type="match status" value="1"/>
</dbReference>
<dbReference type="AlphaFoldDB" id="A0A815S3Y7"/>
<dbReference type="Pfam" id="PF04572">
    <property type="entry name" value="Gb3_synth"/>
    <property type="match status" value="1"/>
</dbReference>
<evidence type="ECO:0000256" key="2">
    <source>
        <dbReference type="ARBA" id="ARBA00009003"/>
    </source>
</evidence>
<dbReference type="Proteomes" id="UP000663845">
    <property type="component" value="Unassembled WGS sequence"/>
</dbReference>
<dbReference type="InterPro" id="IPR051981">
    <property type="entry name" value="Glycosyltransf_32"/>
</dbReference>
<dbReference type="EMBL" id="CAJNOG010001982">
    <property type="protein sequence ID" value="CAF1483180.1"/>
    <property type="molecule type" value="Genomic_DNA"/>
</dbReference>
<evidence type="ECO:0000256" key="1">
    <source>
        <dbReference type="ARBA" id="ARBA00004323"/>
    </source>
</evidence>
<dbReference type="PANTHER" id="PTHR12042:SF21">
    <property type="entry name" value="ALPHA1,4-GALACTOSYLTRANSFERASE 1-RELATED"/>
    <property type="match status" value="1"/>
</dbReference>
<evidence type="ECO:0000313" key="8">
    <source>
        <dbReference type="EMBL" id="CAF1483180.1"/>
    </source>
</evidence>
<evidence type="ECO:0000259" key="7">
    <source>
        <dbReference type="Pfam" id="PF04572"/>
    </source>
</evidence>
<protein>
    <recommendedName>
        <fullName evidence="7">Alpha 1,4-glycosyltransferase domain-containing protein</fullName>
    </recommendedName>
</protein>
<keyword evidence="5" id="KW-0333">Golgi apparatus</keyword>
<evidence type="ECO:0000256" key="4">
    <source>
        <dbReference type="ARBA" id="ARBA00022679"/>
    </source>
</evidence>
<proteinExistence type="inferred from homology"/>
<dbReference type="GO" id="GO:0016758">
    <property type="term" value="F:hexosyltransferase activity"/>
    <property type="evidence" value="ECO:0007669"/>
    <property type="project" value="TreeGrafter"/>
</dbReference>
<evidence type="ECO:0000256" key="5">
    <source>
        <dbReference type="ARBA" id="ARBA00023034"/>
    </source>
</evidence>
<accession>A0A815S3Y7</accession>
<dbReference type="PANTHER" id="PTHR12042">
    <property type="entry name" value="LACTOSYLCERAMIDE 4-ALPHA-GALACTOSYLTRANSFERASE ALPHA- 1,4-GALACTOSYLTRANSFERASE"/>
    <property type="match status" value="1"/>
</dbReference>
<comment type="subcellular location">
    <subcellularLocation>
        <location evidence="1">Golgi apparatus membrane</location>
        <topology evidence="1">Single-pass type II membrane protein</topology>
    </subcellularLocation>
</comment>
<comment type="caution">
    <text evidence="8">The sequence shown here is derived from an EMBL/GenBank/DDBJ whole genome shotgun (WGS) entry which is preliminary data.</text>
</comment>
<dbReference type="EMBL" id="CAJNOG010001982">
    <property type="protein sequence ID" value="CAF1483199.1"/>
    <property type="molecule type" value="Genomic_DNA"/>
</dbReference>
<evidence type="ECO:0000313" key="10">
    <source>
        <dbReference type="Proteomes" id="UP000663845"/>
    </source>
</evidence>
<gene>
    <name evidence="8" type="ORF">JYZ213_LOCUS42492</name>
    <name evidence="9" type="ORF">JYZ213_LOCUS42493</name>
</gene>
<evidence type="ECO:0000256" key="6">
    <source>
        <dbReference type="ARBA" id="ARBA00023136"/>
    </source>
</evidence>
<sequence length="693" mass="81763">MDIDLGFTRTPFEHLIPSNRFDLFWLIWTTDESTLRALNFLVIDSLFIHHPQATVIMLSSTLNDTKFFLPYRRRGYQIYAFNISLERMIQFNWYVGSRTKDFLTHWNTSGTYFYVHLSDYMRLVLLFRYGGTYMDMDAIILQPLPKHEFIGLVPTKPMEKCLLCEKNKTDFHTQNGFMRFLPNRAVFLDILEDTFDRQVYKEYCYPCAGPLAVNKHIQQHINTNDSELIDLKLLETHRLFPFTWRESEPLFRNVQKDTSLQLDDIMKRSYSLHFFGHMSKKHIIAPGSLTDFLFDKLNLGNIQPEILKQDQLNKIVRLIHLPLYIYTSRKKGYFLGRNVIYVRLNQSLIDKNIKWTITIRVSNGSIIYSNTTSRSNLSQAQLNSILKKISYIPYRSTAIDTLTIYLTSNILSINSSLTILVFSKWVTFISRTMKIPDQWSSVQRLVASVETYFPQTTIHIASDLGQPICKNILLNITSSNNSRDCNLNKTLFIHNIPKDRELSKCRNYLLNLISTPFFFLMDVDLTLEEDSHLDLLLELIYTYDHIDIIAGKIPEDIEIFYDFSGVFLRYDKTLELRHNISNKRKGQTLFIRSSNNINLDKKNPCKQVDFVPLMFMGRKESVISVGWNNYFKLGEYEDFFVRFGQANRTVYTCRYIYVHHTPDSWQNKESSTYFLQEKRANYYFKNMLIKYNF</sequence>
<dbReference type="SUPFAM" id="SSF53448">
    <property type="entry name" value="Nucleotide-diphospho-sugar transferases"/>
    <property type="match status" value="2"/>
</dbReference>